<gene>
    <name evidence="1" type="ORF">XAT740_LOCUS41537</name>
</gene>
<proteinExistence type="predicted"/>
<evidence type="ECO:0000313" key="2">
    <source>
        <dbReference type="Proteomes" id="UP000663828"/>
    </source>
</evidence>
<name>A0A815VQJ8_ADIRI</name>
<reference evidence="1" key="1">
    <citation type="submission" date="2021-02" db="EMBL/GenBank/DDBJ databases">
        <authorList>
            <person name="Nowell W R."/>
        </authorList>
    </citation>
    <scope>NUCLEOTIDE SEQUENCE</scope>
</reference>
<protein>
    <submittedName>
        <fullName evidence="1">Uncharacterized protein</fullName>
    </submittedName>
</protein>
<dbReference type="AlphaFoldDB" id="A0A815VQJ8"/>
<evidence type="ECO:0000313" key="1">
    <source>
        <dbReference type="EMBL" id="CAF1531964.1"/>
    </source>
</evidence>
<organism evidence="1 2">
    <name type="scientific">Adineta ricciae</name>
    <name type="common">Rotifer</name>
    <dbReference type="NCBI Taxonomy" id="249248"/>
    <lineage>
        <taxon>Eukaryota</taxon>
        <taxon>Metazoa</taxon>
        <taxon>Spiralia</taxon>
        <taxon>Gnathifera</taxon>
        <taxon>Rotifera</taxon>
        <taxon>Eurotatoria</taxon>
        <taxon>Bdelloidea</taxon>
        <taxon>Adinetida</taxon>
        <taxon>Adinetidae</taxon>
        <taxon>Adineta</taxon>
    </lineage>
</organism>
<dbReference type="EMBL" id="CAJNOR010004866">
    <property type="protein sequence ID" value="CAF1531964.1"/>
    <property type="molecule type" value="Genomic_DNA"/>
</dbReference>
<accession>A0A815VQJ8</accession>
<sequence>MDMTDNTTAVALCEYAGRLEHDHRIAYLLGTAQSQDEPLYLHGTCDPFLQRASVLLFDQNFLNGSITYYNCSTMILSVYLEQPGAISFSENADSFTIIATQSTLATGTFVPDVN</sequence>
<dbReference type="Proteomes" id="UP000663828">
    <property type="component" value="Unassembled WGS sequence"/>
</dbReference>
<comment type="caution">
    <text evidence="1">The sequence shown here is derived from an EMBL/GenBank/DDBJ whole genome shotgun (WGS) entry which is preliminary data.</text>
</comment>
<keyword evidence="2" id="KW-1185">Reference proteome</keyword>